<protein>
    <submittedName>
        <fullName evidence="2">Uncharacterized protein</fullName>
    </submittedName>
</protein>
<feature type="transmembrane region" description="Helical" evidence="1">
    <location>
        <begin position="5"/>
        <end position="23"/>
    </location>
</feature>
<gene>
    <name evidence="2" type="ORF">CLSA_c20210</name>
</gene>
<evidence type="ECO:0000313" key="3">
    <source>
        <dbReference type="Proteomes" id="UP000017118"/>
    </source>
</evidence>
<dbReference type="EMBL" id="CP006721">
    <property type="protein sequence ID" value="AGX43004.1"/>
    <property type="molecule type" value="Genomic_DNA"/>
</dbReference>
<keyword evidence="1" id="KW-0812">Transmembrane</keyword>
<evidence type="ECO:0000256" key="1">
    <source>
        <dbReference type="SAM" id="Phobius"/>
    </source>
</evidence>
<sequence length="77" mass="8705">MVQALFLAIGLIFPIGFLVGFITDKVAFPIMFTCIGCQQLFNGLISKDKYLKILSISFGILMIIFVAFNVIPKYYFK</sequence>
<proteinExistence type="predicted"/>
<keyword evidence="3" id="KW-1185">Reference proteome</keyword>
<keyword evidence="1" id="KW-0472">Membrane</keyword>
<dbReference type="KEGG" id="csb:CLSA_c20210"/>
<accession>U5MQE2</accession>
<organism evidence="2 3">
    <name type="scientific">Clostridium saccharobutylicum DSM 13864</name>
    <dbReference type="NCBI Taxonomy" id="1345695"/>
    <lineage>
        <taxon>Bacteria</taxon>
        <taxon>Bacillati</taxon>
        <taxon>Bacillota</taxon>
        <taxon>Clostridia</taxon>
        <taxon>Eubacteriales</taxon>
        <taxon>Clostridiaceae</taxon>
        <taxon>Clostridium</taxon>
    </lineage>
</organism>
<name>U5MQE2_CLOSA</name>
<dbReference type="Proteomes" id="UP000017118">
    <property type="component" value="Chromosome"/>
</dbReference>
<feature type="transmembrane region" description="Helical" evidence="1">
    <location>
        <begin position="50"/>
        <end position="71"/>
    </location>
</feature>
<dbReference type="AlphaFoldDB" id="U5MQE2"/>
<dbReference type="PATRIC" id="fig|1345695.3.peg.1981"/>
<reference evidence="2 3" key="1">
    <citation type="journal article" date="2013" name="Genome Announc.">
        <title>Complete Genome Sequence of the Solvent Producer Clostridium saccharobutylicum NCP262 (DSM 13864).</title>
        <authorList>
            <person name="Poehlein A."/>
            <person name="Hartwich K."/>
            <person name="Krabben P."/>
            <person name="Ehrenreich A."/>
            <person name="Liebl W."/>
            <person name="Durre P."/>
            <person name="Gottschalk G."/>
            <person name="Daniel R."/>
        </authorList>
    </citation>
    <scope>NUCLEOTIDE SEQUENCE [LARGE SCALE GENOMIC DNA]</scope>
    <source>
        <strain evidence="2">DSM 13864</strain>
    </source>
</reference>
<keyword evidence="1" id="KW-1133">Transmembrane helix</keyword>
<evidence type="ECO:0000313" key="2">
    <source>
        <dbReference type="EMBL" id="AGX43004.1"/>
    </source>
</evidence>
<dbReference type="HOGENOM" id="CLU_2631957_0_0_9"/>